<gene>
    <name evidence="1" type="ORF">LH706_12210</name>
</gene>
<organism evidence="1">
    <name type="scientific">Ralstonia solanacearum</name>
    <name type="common">Pseudomonas solanacearum</name>
    <dbReference type="NCBI Taxonomy" id="305"/>
    <lineage>
        <taxon>Bacteria</taxon>
        <taxon>Pseudomonadati</taxon>
        <taxon>Pseudomonadota</taxon>
        <taxon>Betaproteobacteria</taxon>
        <taxon>Burkholderiales</taxon>
        <taxon>Burkholderiaceae</taxon>
        <taxon>Ralstonia</taxon>
        <taxon>Ralstonia solanacearum species complex</taxon>
    </lineage>
</organism>
<protein>
    <recommendedName>
        <fullName evidence="2">DNA-binding protein</fullName>
    </recommendedName>
</protein>
<name>A0ABY6N9K1_RALSL</name>
<dbReference type="EMBL" id="CP085043">
    <property type="protein sequence ID" value="UZF13809.1"/>
    <property type="molecule type" value="Genomic_DNA"/>
</dbReference>
<proteinExistence type="predicted"/>
<evidence type="ECO:0008006" key="2">
    <source>
        <dbReference type="Google" id="ProtNLM"/>
    </source>
</evidence>
<evidence type="ECO:0000313" key="1">
    <source>
        <dbReference type="EMBL" id="UZF13809.1"/>
    </source>
</evidence>
<sequence length="114" mass="12917">MSDFAMTAPELAQMFGLTPRRVTQYRDDKLLPTIERGKFDVAWLLYLRKGQERTTNLRSKPDRDTLVALGWLAGVNDKPSDDDLAAFGNLFERNGLMRDASLLAVGRAQQLMTR</sequence>
<reference evidence="1" key="1">
    <citation type="submission" date="2021-10" db="EMBL/GenBank/DDBJ databases">
        <title>Complete genome sequences of five Ralstonia solancearum strains isolated from sunflower.</title>
        <authorList>
            <person name="She X."/>
            <person name="He Z."/>
        </authorList>
    </citation>
    <scope>NUCLEOTIDE SEQUENCE</scope>
    <source>
        <strain evidence="1">RS638</strain>
    </source>
</reference>
<accession>A0ABY6N9K1</accession>